<dbReference type="EMBL" id="SWBQ01000001">
    <property type="protein sequence ID" value="TKC08984.1"/>
    <property type="molecule type" value="Genomic_DNA"/>
</dbReference>
<evidence type="ECO:0000313" key="2">
    <source>
        <dbReference type="EMBL" id="TKC08984.1"/>
    </source>
</evidence>
<reference evidence="2 3" key="1">
    <citation type="submission" date="2019-04" db="EMBL/GenBank/DDBJ databases">
        <title>Pedobacter sp. RP-3-15 sp. nov., isolated from Arctic soil.</title>
        <authorList>
            <person name="Dahal R.H."/>
            <person name="Kim D.-U."/>
        </authorList>
    </citation>
    <scope>NUCLEOTIDE SEQUENCE [LARGE SCALE GENOMIC DNA]</scope>
    <source>
        <strain evidence="2 3">RP-3-15</strain>
    </source>
</reference>
<dbReference type="RefSeq" id="WP_136834402.1">
    <property type="nucleotide sequence ID" value="NZ_SWBQ01000001.1"/>
</dbReference>
<comment type="caution">
    <text evidence="2">The sequence shown here is derived from an EMBL/GenBank/DDBJ whole genome shotgun (WGS) entry which is preliminary data.</text>
</comment>
<sequence length="95" mass="10396">MKKAKVLLIACFIIAIGSAFTTRHASSNSTFQVRGYGDVAGIACADLLIDNNWDCSREAEGEVCTVTTLAGTVPAYYDYIGCENEWEENLLKRNP</sequence>
<protein>
    <submittedName>
        <fullName evidence="2">Uncharacterized protein</fullName>
    </submittedName>
</protein>
<organism evidence="2 3">
    <name type="scientific">Pedobacter frigoris</name>
    <dbReference type="NCBI Taxonomy" id="2571272"/>
    <lineage>
        <taxon>Bacteria</taxon>
        <taxon>Pseudomonadati</taxon>
        <taxon>Bacteroidota</taxon>
        <taxon>Sphingobacteriia</taxon>
        <taxon>Sphingobacteriales</taxon>
        <taxon>Sphingobacteriaceae</taxon>
        <taxon>Pedobacter</taxon>
    </lineage>
</organism>
<name>A0A4U1CNB5_9SPHI</name>
<feature type="signal peptide" evidence="1">
    <location>
        <begin position="1"/>
        <end position="25"/>
    </location>
</feature>
<dbReference type="AlphaFoldDB" id="A0A4U1CNB5"/>
<keyword evidence="1" id="KW-0732">Signal</keyword>
<keyword evidence="3" id="KW-1185">Reference proteome</keyword>
<accession>A0A4U1CNB5</accession>
<evidence type="ECO:0000313" key="3">
    <source>
        <dbReference type="Proteomes" id="UP000307244"/>
    </source>
</evidence>
<proteinExistence type="predicted"/>
<gene>
    <name evidence="2" type="ORF">FA047_02495</name>
</gene>
<evidence type="ECO:0000256" key="1">
    <source>
        <dbReference type="SAM" id="SignalP"/>
    </source>
</evidence>
<dbReference type="Proteomes" id="UP000307244">
    <property type="component" value="Unassembled WGS sequence"/>
</dbReference>
<feature type="chain" id="PRO_5021027086" evidence="1">
    <location>
        <begin position="26"/>
        <end position="95"/>
    </location>
</feature>